<dbReference type="PANTHER" id="PTHR46329">
    <property type="entry name" value="KILLER CELL LECTIN-LIKE RECEPTOR 2"/>
    <property type="match status" value="1"/>
</dbReference>
<accession>A0A1A6HCC5</accession>
<sequence length="162" mass="19389">MSDEEITYATVRFHKSSSELENGGRSDETHGPREAGHRIFQYKQEKHEQKKILNNLYQEYNTMKNNNSLNEQMWRNKTIEYDALKDRLDSLNREWNRCYGETKIVLDCMQRAGKRVEGHWFCCGIKCYYFIEDEKRWSRCKQTCQSCSLSLLKIENKDELVP</sequence>
<name>A0A1A6HCC5_NEOLE</name>
<dbReference type="Gene3D" id="3.10.100.10">
    <property type="entry name" value="Mannose-Binding Protein A, subunit A"/>
    <property type="match status" value="1"/>
</dbReference>
<keyword evidence="8" id="KW-0175">Coiled coil</keyword>
<evidence type="ECO:0000256" key="5">
    <source>
        <dbReference type="ARBA" id="ARBA00023136"/>
    </source>
</evidence>
<dbReference type="InterPro" id="IPR013600">
    <property type="entry name" value="Ly49_N"/>
</dbReference>
<keyword evidence="2" id="KW-0812">Transmembrane</keyword>
<evidence type="ECO:0000313" key="10">
    <source>
        <dbReference type="EMBL" id="OBS75934.1"/>
    </source>
</evidence>
<dbReference type="Pfam" id="PF08391">
    <property type="entry name" value="Ly49"/>
    <property type="match status" value="1"/>
</dbReference>
<dbReference type="InterPro" id="IPR052013">
    <property type="entry name" value="Mouse_KLRs"/>
</dbReference>
<evidence type="ECO:0000256" key="6">
    <source>
        <dbReference type="ARBA" id="ARBA00023157"/>
    </source>
</evidence>
<evidence type="ECO:0000259" key="9">
    <source>
        <dbReference type="Pfam" id="PF08391"/>
    </source>
</evidence>
<proteinExistence type="predicted"/>
<comment type="caution">
    <text evidence="10">The sequence shown here is derived from an EMBL/GenBank/DDBJ whole genome shotgun (WGS) entry which is preliminary data.</text>
</comment>
<dbReference type="EMBL" id="LZPO01035148">
    <property type="protein sequence ID" value="OBS75934.1"/>
    <property type="molecule type" value="Genomic_DNA"/>
</dbReference>
<evidence type="ECO:0000256" key="7">
    <source>
        <dbReference type="ARBA" id="ARBA00023180"/>
    </source>
</evidence>
<keyword evidence="7" id="KW-0325">Glycoprotein</keyword>
<dbReference type="PANTHER" id="PTHR46329:SF1">
    <property type="entry name" value="KILLER CELL LECTIN-LIKE RECEPTOR 2"/>
    <property type="match status" value="1"/>
</dbReference>
<evidence type="ECO:0000256" key="4">
    <source>
        <dbReference type="ARBA" id="ARBA00022989"/>
    </source>
</evidence>
<dbReference type="STRING" id="56216.A0A1A6HCC5"/>
<feature type="domain" description="Ly49-like N-terminal" evidence="9">
    <location>
        <begin position="38"/>
        <end position="130"/>
    </location>
</feature>
<dbReference type="SUPFAM" id="SSF56436">
    <property type="entry name" value="C-type lectin-like"/>
    <property type="match status" value="1"/>
</dbReference>
<dbReference type="OrthoDB" id="2142683at2759"/>
<evidence type="ECO:0000256" key="2">
    <source>
        <dbReference type="ARBA" id="ARBA00022692"/>
    </source>
</evidence>
<dbReference type="AlphaFoldDB" id="A0A1A6HCC5"/>
<evidence type="ECO:0000313" key="11">
    <source>
        <dbReference type="Proteomes" id="UP000092124"/>
    </source>
</evidence>
<keyword evidence="6" id="KW-1015">Disulfide bond</keyword>
<evidence type="ECO:0000256" key="1">
    <source>
        <dbReference type="ARBA" id="ARBA00004606"/>
    </source>
</evidence>
<organism evidence="10 11">
    <name type="scientific">Neotoma lepida</name>
    <name type="common">Desert woodrat</name>
    <dbReference type="NCBI Taxonomy" id="56216"/>
    <lineage>
        <taxon>Eukaryota</taxon>
        <taxon>Metazoa</taxon>
        <taxon>Chordata</taxon>
        <taxon>Craniata</taxon>
        <taxon>Vertebrata</taxon>
        <taxon>Euteleostomi</taxon>
        <taxon>Mammalia</taxon>
        <taxon>Eutheria</taxon>
        <taxon>Euarchontoglires</taxon>
        <taxon>Glires</taxon>
        <taxon>Rodentia</taxon>
        <taxon>Myomorpha</taxon>
        <taxon>Muroidea</taxon>
        <taxon>Cricetidae</taxon>
        <taxon>Neotominae</taxon>
        <taxon>Neotoma</taxon>
    </lineage>
</organism>
<keyword evidence="11" id="KW-1185">Reference proteome</keyword>
<comment type="subcellular location">
    <subcellularLocation>
        <location evidence="1">Membrane</location>
        <topology evidence="1">Single-pass type II membrane protein</topology>
    </subcellularLocation>
</comment>
<dbReference type="InterPro" id="IPR016187">
    <property type="entry name" value="CTDL_fold"/>
</dbReference>
<keyword evidence="3" id="KW-0735">Signal-anchor</keyword>
<evidence type="ECO:0000256" key="8">
    <source>
        <dbReference type="SAM" id="Coils"/>
    </source>
</evidence>
<dbReference type="Proteomes" id="UP000092124">
    <property type="component" value="Unassembled WGS sequence"/>
</dbReference>
<keyword evidence="4" id="KW-1133">Transmembrane helix</keyword>
<gene>
    <name evidence="10" type="ORF">A6R68_17611</name>
</gene>
<evidence type="ECO:0000256" key="3">
    <source>
        <dbReference type="ARBA" id="ARBA00022968"/>
    </source>
</evidence>
<keyword evidence="5" id="KW-0472">Membrane</keyword>
<dbReference type="InterPro" id="IPR016186">
    <property type="entry name" value="C-type_lectin-like/link_sf"/>
</dbReference>
<reference evidence="10 11" key="1">
    <citation type="submission" date="2016-06" db="EMBL/GenBank/DDBJ databases">
        <title>The Draft Genome Sequence and Annotation of the Desert Woodrat Neotoma lepida.</title>
        <authorList>
            <person name="Campbell M."/>
            <person name="Oakeson K.F."/>
            <person name="Yandell M."/>
            <person name="Halpert J.R."/>
            <person name="Dearing D."/>
        </authorList>
    </citation>
    <scope>NUCLEOTIDE SEQUENCE [LARGE SCALE GENOMIC DNA]</scope>
    <source>
        <strain evidence="10">417</strain>
        <tissue evidence="10">Liver</tissue>
    </source>
</reference>
<protein>
    <recommendedName>
        <fullName evidence="9">Ly49-like N-terminal domain-containing protein</fullName>
    </recommendedName>
</protein>
<dbReference type="GO" id="GO:0016020">
    <property type="term" value="C:membrane"/>
    <property type="evidence" value="ECO:0007669"/>
    <property type="project" value="UniProtKB-SubCell"/>
</dbReference>
<feature type="coiled-coil region" evidence="8">
    <location>
        <begin position="46"/>
        <end position="94"/>
    </location>
</feature>